<evidence type="ECO:0000313" key="3">
    <source>
        <dbReference type="Proteomes" id="UP000320390"/>
    </source>
</evidence>
<organism evidence="2 3">
    <name type="scientific">Saltatorellus ferox</name>
    <dbReference type="NCBI Taxonomy" id="2528018"/>
    <lineage>
        <taxon>Bacteria</taxon>
        <taxon>Pseudomonadati</taxon>
        <taxon>Planctomycetota</taxon>
        <taxon>Planctomycetia</taxon>
        <taxon>Planctomycetia incertae sedis</taxon>
        <taxon>Saltatorellus</taxon>
    </lineage>
</organism>
<protein>
    <submittedName>
        <fullName evidence="2">Uncharacterized protein</fullName>
    </submittedName>
</protein>
<reference evidence="2 3" key="1">
    <citation type="submission" date="2019-02" db="EMBL/GenBank/DDBJ databases">
        <title>Deep-cultivation of Planctomycetes and their phenomic and genomic characterization uncovers novel biology.</title>
        <authorList>
            <person name="Wiegand S."/>
            <person name="Jogler M."/>
            <person name="Boedeker C."/>
            <person name="Pinto D."/>
            <person name="Vollmers J."/>
            <person name="Rivas-Marin E."/>
            <person name="Kohn T."/>
            <person name="Peeters S.H."/>
            <person name="Heuer A."/>
            <person name="Rast P."/>
            <person name="Oberbeckmann S."/>
            <person name="Bunk B."/>
            <person name="Jeske O."/>
            <person name="Meyerdierks A."/>
            <person name="Storesund J.E."/>
            <person name="Kallscheuer N."/>
            <person name="Luecker S."/>
            <person name="Lage O.M."/>
            <person name="Pohl T."/>
            <person name="Merkel B.J."/>
            <person name="Hornburger P."/>
            <person name="Mueller R.-W."/>
            <person name="Bruemmer F."/>
            <person name="Labrenz M."/>
            <person name="Spormann A.M."/>
            <person name="Op den Camp H."/>
            <person name="Overmann J."/>
            <person name="Amann R."/>
            <person name="Jetten M.S.M."/>
            <person name="Mascher T."/>
            <person name="Medema M.H."/>
            <person name="Devos D.P."/>
            <person name="Kaster A.-K."/>
            <person name="Ovreas L."/>
            <person name="Rohde M."/>
            <person name="Galperin M.Y."/>
            <person name="Jogler C."/>
        </authorList>
    </citation>
    <scope>NUCLEOTIDE SEQUENCE [LARGE SCALE GENOMIC DNA]</scope>
    <source>
        <strain evidence="2 3">Poly30</strain>
    </source>
</reference>
<dbReference type="AlphaFoldDB" id="A0A518ENP8"/>
<feature type="region of interest" description="Disordered" evidence="1">
    <location>
        <begin position="254"/>
        <end position="287"/>
    </location>
</feature>
<accession>A0A518ENP8</accession>
<keyword evidence="3" id="KW-1185">Reference proteome</keyword>
<feature type="compositionally biased region" description="Basic and acidic residues" evidence="1">
    <location>
        <begin position="278"/>
        <end position="287"/>
    </location>
</feature>
<proteinExistence type="predicted"/>
<sequence>MKSTERQHEPAARFARTGWAARIGSAGVVAALTGAALSGLGGCQAPCGATPFAYGSAAACAELAAEPDRPISLQASLDPLREAFDAHADVPRLVVLMPHMGCERGAEILRREVLGAHPGEDLALFVIWQDEARTGGADAAARASGYLKDPRVTAFHDCSGIAGRAFATGNLPVAEAREVFLFYPAGLTWPSEGGRPMNARPVAAQRPPKTENWVHQLGRVAPERYCTPEELPRAIRETVARLLEDAEARREALRQEAHVQTANQDGSAGLLQTGAWASDRRASTRRL</sequence>
<evidence type="ECO:0000313" key="2">
    <source>
        <dbReference type="EMBL" id="QDV05703.1"/>
    </source>
</evidence>
<dbReference type="EMBL" id="CP036434">
    <property type="protein sequence ID" value="QDV05703.1"/>
    <property type="molecule type" value="Genomic_DNA"/>
</dbReference>
<dbReference type="Proteomes" id="UP000320390">
    <property type="component" value="Chromosome"/>
</dbReference>
<evidence type="ECO:0000256" key="1">
    <source>
        <dbReference type="SAM" id="MobiDB-lite"/>
    </source>
</evidence>
<name>A0A518ENP8_9BACT</name>
<gene>
    <name evidence="2" type="ORF">Poly30_12040</name>
</gene>
<dbReference type="RefSeq" id="WP_145195230.1">
    <property type="nucleotide sequence ID" value="NZ_CP036434.1"/>
</dbReference>